<keyword evidence="4" id="KW-1185">Reference proteome</keyword>
<evidence type="ECO:0000259" key="2">
    <source>
        <dbReference type="PROSITE" id="PS51898"/>
    </source>
</evidence>
<dbReference type="InterPro" id="IPR011010">
    <property type="entry name" value="DNA_brk_join_enz"/>
</dbReference>
<proteinExistence type="predicted"/>
<dbReference type="Proteomes" id="UP000255425">
    <property type="component" value="Unassembled WGS sequence"/>
</dbReference>
<dbReference type="SUPFAM" id="SSF56349">
    <property type="entry name" value="DNA breaking-rejoining enzymes"/>
    <property type="match status" value="1"/>
</dbReference>
<dbReference type="PANTHER" id="PTHR30349:SF82">
    <property type="entry name" value="INTEGRASE_RECOMBINASE YOEC-RELATED"/>
    <property type="match status" value="1"/>
</dbReference>
<dbReference type="GO" id="GO:0006310">
    <property type="term" value="P:DNA recombination"/>
    <property type="evidence" value="ECO:0007669"/>
    <property type="project" value="UniProtKB-KW"/>
</dbReference>
<dbReference type="RefSeq" id="WP_115313898.1">
    <property type="nucleotide sequence ID" value="NZ_CP066042.1"/>
</dbReference>
<organism evidence="3 4">
    <name type="scientific">Staphylococcus saccharolyticus</name>
    <dbReference type="NCBI Taxonomy" id="33028"/>
    <lineage>
        <taxon>Bacteria</taxon>
        <taxon>Bacillati</taxon>
        <taxon>Bacillota</taxon>
        <taxon>Bacilli</taxon>
        <taxon>Bacillales</taxon>
        <taxon>Staphylococcaceae</taxon>
        <taxon>Staphylococcus</taxon>
    </lineage>
</organism>
<dbReference type="InterPro" id="IPR050090">
    <property type="entry name" value="Tyrosine_recombinase_XerCD"/>
</dbReference>
<dbReference type="AlphaFoldDB" id="A0A380HAD2"/>
<dbReference type="Pfam" id="PF00589">
    <property type="entry name" value="Phage_integrase"/>
    <property type="match status" value="1"/>
</dbReference>
<dbReference type="GO" id="GO:0003677">
    <property type="term" value="F:DNA binding"/>
    <property type="evidence" value="ECO:0007669"/>
    <property type="project" value="InterPro"/>
</dbReference>
<dbReference type="EMBL" id="UHDZ01000001">
    <property type="protein sequence ID" value="SUM73927.1"/>
    <property type="molecule type" value="Genomic_DNA"/>
</dbReference>
<keyword evidence="1" id="KW-0233">DNA recombination</keyword>
<protein>
    <submittedName>
        <fullName evidence="3">DNA integration/recombination/invertion protein</fullName>
    </submittedName>
</protein>
<sequence>MNHVEPIKSKIDIYRLYQVLKERSVRDYLFFKFAIHTGIRLTDLLNMTVKQLKSQKKGNIRTSWIVEYESTIKVKIPDDLQQEMKGYIEELRLEDEDLIFRSTRTHQCLSRQQAYRIVHHAAERLDLQHVGLTTLRKTFAYHAFQSGISISIIQKYLGHQTIQETKKFIGLTNQLKHHTIIALDL</sequence>
<evidence type="ECO:0000256" key="1">
    <source>
        <dbReference type="ARBA" id="ARBA00023172"/>
    </source>
</evidence>
<dbReference type="PANTHER" id="PTHR30349">
    <property type="entry name" value="PHAGE INTEGRASE-RELATED"/>
    <property type="match status" value="1"/>
</dbReference>
<evidence type="ECO:0000313" key="4">
    <source>
        <dbReference type="Proteomes" id="UP000255425"/>
    </source>
</evidence>
<feature type="domain" description="Tyr recombinase" evidence="2">
    <location>
        <begin position="3"/>
        <end position="181"/>
    </location>
</feature>
<gene>
    <name evidence="3" type="ORF">NCTC11807_02365</name>
</gene>
<dbReference type="InterPro" id="IPR013762">
    <property type="entry name" value="Integrase-like_cat_sf"/>
</dbReference>
<accession>A0A380HAD2</accession>
<dbReference type="InterPro" id="IPR002104">
    <property type="entry name" value="Integrase_catalytic"/>
</dbReference>
<dbReference type="Gene3D" id="1.10.443.10">
    <property type="entry name" value="Intergrase catalytic core"/>
    <property type="match status" value="1"/>
</dbReference>
<dbReference type="GO" id="GO:0015074">
    <property type="term" value="P:DNA integration"/>
    <property type="evidence" value="ECO:0007669"/>
    <property type="project" value="InterPro"/>
</dbReference>
<dbReference type="PROSITE" id="PS51898">
    <property type="entry name" value="TYR_RECOMBINASE"/>
    <property type="match status" value="1"/>
</dbReference>
<dbReference type="GeneID" id="63935714"/>
<name>A0A380HAD2_9STAP</name>
<reference evidence="3 4" key="1">
    <citation type="submission" date="2018-06" db="EMBL/GenBank/DDBJ databases">
        <authorList>
            <consortium name="Pathogen Informatics"/>
            <person name="Doyle S."/>
        </authorList>
    </citation>
    <scope>NUCLEOTIDE SEQUENCE [LARGE SCALE GENOMIC DNA]</scope>
    <source>
        <strain evidence="3 4">NCTC11807</strain>
    </source>
</reference>
<evidence type="ECO:0000313" key="3">
    <source>
        <dbReference type="EMBL" id="SUM73927.1"/>
    </source>
</evidence>